<dbReference type="PANTHER" id="PTHR46481">
    <property type="entry name" value="ZINC FINGER BED DOMAIN-CONTAINING PROTEIN 4"/>
    <property type="match status" value="1"/>
</dbReference>
<dbReference type="PANTHER" id="PTHR46481:SF10">
    <property type="entry name" value="ZINC FINGER BED DOMAIN-CONTAINING PROTEIN 39"/>
    <property type="match status" value="1"/>
</dbReference>
<evidence type="ECO:0000256" key="2">
    <source>
        <dbReference type="ARBA" id="ARBA00022723"/>
    </source>
</evidence>
<evidence type="ECO:0000256" key="4">
    <source>
        <dbReference type="ARBA" id="ARBA00022833"/>
    </source>
</evidence>
<sequence>MYLTKFLKPLFKGVILRRLRNGVNKIRSSSQRLEHYRDFGKAIQKASSTLEMENTDETNQNQTVVKELILDFKTRWNSTYAMIERAMETRRAYNMTCSSIAKLESYHLGEREWQVLQELHTLLTPFSEVTRILDGEQYPSLSSAVIGYNVLMDHLEDHHDNGGKEYQCMQLPHHWILAPKFQWWSDQEWEAEYIEQATRDVTGA</sequence>
<dbReference type="InterPro" id="IPR052035">
    <property type="entry name" value="ZnF_BED_domain_contain"/>
</dbReference>
<dbReference type="AlphaFoldDB" id="A0A8H7BU78"/>
<comment type="subcellular location">
    <subcellularLocation>
        <location evidence="1">Nucleus</location>
    </subcellularLocation>
</comment>
<dbReference type="InterPro" id="IPR012337">
    <property type="entry name" value="RNaseH-like_sf"/>
</dbReference>
<protein>
    <submittedName>
        <fullName evidence="6">Uncharacterized protein</fullName>
    </submittedName>
</protein>
<dbReference type="GO" id="GO:0008270">
    <property type="term" value="F:zinc ion binding"/>
    <property type="evidence" value="ECO:0007669"/>
    <property type="project" value="UniProtKB-KW"/>
</dbReference>
<reference evidence="6" key="1">
    <citation type="submission" date="2020-01" db="EMBL/GenBank/DDBJ databases">
        <title>Genome Sequencing of Three Apophysomyces-Like Fungal Strains Confirms a Novel Fungal Genus in the Mucoromycota with divergent Burkholderia-like Endosymbiotic Bacteria.</title>
        <authorList>
            <person name="Stajich J.E."/>
            <person name="Macias A.M."/>
            <person name="Carter-House D."/>
            <person name="Lovett B."/>
            <person name="Kasson L.R."/>
            <person name="Berry K."/>
            <person name="Grigoriev I."/>
            <person name="Chang Y."/>
            <person name="Spatafora J."/>
            <person name="Kasson M.T."/>
        </authorList>
    </citation>
    <scope>NUCLEOTIDE SEQUENCE</scope>
    <source>
        <strain evidence="6">NRRL A-21654</strain>
    </source>
</reference>
<proteinExistence type="predicted"/>
<organism evidence="6 7">
    <name type="scientific">Apophysomyces ossiformis</name>
    <dbReference type="NCBI Taxonomy" id="679940"/>
    <lineage>
        <taxon>Eukaryota</taxon>
        <taxon>Fungi</taxon>
        <taxon>Fungi incertae sedis</taxon>
        <taxon>Mucoromycota</taxon>
        <taxon>Mucoromycotina</taxon>
        <taxon>Mucoromycetes</taxon>
        <taxon>Mucorales</taxon>
        <taxon>Mucorineae</taxon>
        <taxon>Mucoraceae</taxon>
        <taxon>Apophysomyces</taxon>
    </lineage>
</organism>
<keyword evidence="2" id="KW-0479">Metal-binding</keyword>
<gene>
    <name evidence="6" type="ORF">EC973_007245</name>
</gene>
<keyword evidence="4" id="KW-0862">Zinc</keyword>
<evidence type="ECO:0000313" key="7">
    <source>
        <dbReference type="Proteomes" id="UP000605846"/>
    </source>
</evidence>
<dbReference type="EMBL" id="JABAYA010000051">
    <property type="protein sequence ID" value="KAF7727689.1"/>
    <property type="molecule type" value="Genomic_DNA"/>
</dbReference>
<keyword evidence="3" id="KW-0863">Zinc-finger</keyword>
<evidence type="ECO:0000313" key="6">
    <source>
        <dbReference type="EMBL" id="KAF7727689.1"/>
    </source>
</evidence>
<keyword evidence="7" id="KW-1185">Reference proteome</keyword>
<name>A0A8H7BU78_9FUNG</name>
<comment type="caution">
    <text evidence="6">The sequence shown here is derived from an EMBL/GenBank/DDBJ whole genome shotgun (WGS) entry which is preliminary data.</text>
</comment>
<evidence type="ECO:0000256" key="5">
    <source>
        <dbReference type="ARBA" id="ARBA00023242"/>
    </source>
</evidence>
<keyword evidence="5" id="KW-0539">Nucleus</keyword>
<evidence type="ECO:0000256" key="1">
    <source>
        <dbReference type="ARBA" id="ARBA00004123"/>
    </source>
</evidence>
<evidence type="ECO:0000256" key="3">
    <source>
        <dbReference type="ARBA" id="ARBA00022771"/>
    </source>
</evidence>
<accession>A0A8H7BU78</accession>
<dbReference type="OrthoDB" id="2284502at2759"/>
<dbReference type="SUPFAM" id="SSF53098">
    <property type="entry name" value="Ribonuclease H-like"/>
    <property type="match status" value="1"/>
</dbReference>
<dbReference type="Proteomes" id="UP000605846">
    <property type="component" value="Unassembled WGS sequence"/>
</dbReference>
<dbReference type="GO" id="GO:0005634">
    <property type="term" value="C:nucleus"/>
    <property type="evidence" value="ECO:0007669"/>
    <property type="project" value="UniProtKB-SubCell"/>
</dbReference>